<keyword evidence="2" id="KW-1133">Transmembrane helix</keyword>
<reference evidence="3 4" key="1">
    <citation type="submission" date="2014-04" db="EMBL/GenBank/DDBJ databases">
        <authorList>
            <consortium name="DOE Joint Genome Institute"/>
            <person name="Kuo A."/>
            <person name="Gay G."/>
            <person name="Dore J."/>
            <person name="Kohler A."/>
            <person name="Nagy L.G."/>
            <person name="Floudas D."/>
            <person name="Copeland A."/>
            <person name="Barry K.W."/>
            <person name="Cichocki N."/>
            <person name="Veneault-Fourrey C."/>
            <person name="LaButti K."/>
            <person name="Lindquist E.A."/>
            <person name="Lipzen A."/>
            <person name="Lundell T."/>
            <person name="Morin E."/>
            <person name="Murat C."/>
            <person name="Sun H."/>
            <person name="Tunlid A."/>
            <person name="Henrissat B."/>
            <person name="Grigoriev I.V."/>
            <person name="Hibbett D.S."/>
            <person name="Martin F."/>
            <person name="Nordberg H.P."/>
            <person name="Cantor M.N."/>
            <person name="Hua S.X."/>
        </authorList>
    </citation>
    <scope>NUCLEOTIDE SEQUENCE [LARGE SCALE GENOMIC DNA]</scope>
    <source>
        <strain evidence="4">h7</strain>
    </source>
</reference>
<protein>
    <submittedName>
        <fullName evidence="3">Uncharacterized protein</fullName>
    </submittedName>
</protein>
<feature type="compositionally biased region" description="Polar residues" evidence="1">
    <location>
        <begin position="311"/>
        <end position="325"/>
    </location>
</feature>
<dbReference type="HOGENOM" id="CLU_035515_0_0_1"/>
<feature type="compositionally biased region" description="Low complexity" evidence="1">
    <location>
        <begin position="362"/>
        <end position="378"/>
    </location>
</feature>
<evidence type="ECO:0000256" key="2">
    <source>
        <dbReference type="SAM" id="Phobius"/>
    </source>
</evidence>
<feature type="compositionally biased region" description="Polar residues" evidence="1">
    <location>
        <begin position="352"/>
        <end position="361"/>
    </location>
</feature>
<evidence type="ECO:0000313" key="3">
    <source>
        <dbReference type="EMBL" id="KIM39902.1"/>
    </source>
</evidence>
<name>A0A0C2YFQ8_HEBCY</name>
<reference evidence="4" key="2">
    <citation type="submission" date="2015-01" db="EMBL/GenBank/DDBJ databases">
        <title>Evolutionary Origins and Diversification of the Mycorrhizal Mutualists.</title>
        <authorList>
            <consortium name="DOE Joint Genome Institute"/>
            <consortium name="Mycorrhizal Genomics Consortium"/>
            <person name="Kohler A."/>
            <person name="Kuo A."/>
            <person name="Nagy L.G."/>
            <person name="Floudas D."/>
            <person name="Copeland A."/>
            <person name="Barry K.W."/>
            <person name="Cichocki N."/>
            <person name="Veneault-Fourrey C."/>
            <person name="LaButti K."/>
            <person name="Lindquist E.A."/>
            <person name="Lipzen A."/>
            <person name="Lundell T."/>
            <person name="Morin E."/>
            <person name="Murat C."/>
            <person name="Riley R."/>
            <person name="Ohm R."/>
            <person name="Sun H."/>
            <person name="Tunlid A."/>
            <person name="Henrissat B."/>
            <person name="Grigoriev I.V."/>
            <person name="Hibbett D.S."/>
            <person name="Martin F."/>
        </authorList>
    </citation>
    <scope>NUCLEOTIDE SEQUENCE [LARGE SCALE GENOMIC DNA]</scope>
    <source>
        <strain evidence="4">h7</strain>
    </source>
</reference>
<dbReference type="EMBL" id="KN831784">
    <property type="protein sequence ID" value="KIM39902.1"/>
    <property type="molecule type" value="Genomic_DNA"/>
</dbReference>
<dbReference type="AlphaFoldDB" id="A0A0C2YFQ8"/>
<evidence type="ECO:0000256" key="1">
    <source>
        <dbReference type="SAM" id="MobiDB-lite"/>
    </source>
</evidence>
<gene>
    <name evidence="3" type="ORF">M413DRAFT_446822</name>
</gene>
<keyword evidence="2" id="KW-0812">Transmembrane</keyword>
<dbReference type="STRING" id="686832.A0A0C2YFQ8"/>
<feature type="region of interest" description="Disordered" evidence="1">
    <location>
        <begin position="267"/>
        <end position="386"/>
    </location>
</feature>
<organism evidence="3 4">
    <name type="scientific">Hebeloma cylindrosporum</name>
    <dbReference type="NCBI Taxonomy" id="76867"/>
    <lineage>
        <taxon>Eukaryota</taxon>
        <taxon>Fungi</taxon>
        <taxon>Dikarya</taxon>
        <taxon>Basidiomycota</taxon>
        <taxon>Agaricomycotina</taxon>
        <taxon>Agaricomycetes</taxon>
        <taxon>Agaricomycetidae</taxon>
        <taxon>Agaricales</taxon>
        <taxon>Agaricineae</taxon>
        <taxon>Hymenogastraceae</taxon>
        <taxon>Hebeloma</taxon>
    </lineage>
</organism>
<feature type="compositionally biased region" description="Low complexity" evidence="1">
    <location>
        <begin position="278"/>
        <end position="303"/>
    </location>
</feature>
<dbReference type="Proteomes" id="UP000053424">
    <property type="component" value="Unassembled WGS sequence"/>
</dbReference>
<feature type="transmembrane region" description="Helical" evidence="2">
    <location>
        <begin position="410"/>
        <end position="427"/>
    </location>
</feature>
<keyword evidence="4" id="KW-1185">Reference proteome</keyword>
<evidence type="ECO:0000313" key="4">
    <source>
        <dbReference type="Proteomes" id="UP000053424"/>
    </source>
</evidence>
<proteinExistence type="predicted"/>
<accession>A0A0C2YFQ8</accession>
<sequence length="497" mass="53408">MPTATTTFTKASFAAQLPLKAGLKSSSHLSSTPTSPTAQSSTNATLRSLYNRAARAFVYRDIALTYSLLQSAFAILKPPKTTPDFLSDQRRKWDILRITLESTLYTSPPSSTETLPESLRSILSESPQALATSIYSRSLSLFTPNSGIAQKATSNAAYLPSPVLTTLVYSSLKIDAPDVGRVVIEDWLACREPIYSVVPHESEGDGYAKVLDLYCLQVLPKLEQWDYAKEFLEYESELPTQHRENLKTSLNIHYSQAMASRRSYNSTPALLSAPTPVSPRSYSPAPSSSSSSSSSLSTTSTHTIVPATPRGNRSSTSPLTYLPQASSSSTSISSNETATPRATHASLIPNGNPRSPRQQSKSRTLSTTSSGYSSLPRSHLAHQVSAQANPPSTYALIRASLAPYLTSARVTTFVLLFVLVPLLSIVLRMRRKKRLLGLGGATMAAAGAATSSSNAELVRRRLQTAGGGVEVGFLNKAWAEVIRVVGDTVRMAGSGLV</sequence>
<dbReference type="OrthoDB" id="3981028at2759"/>
<keyword evidence="2" id="KW-0472">Membrane</keyword>